<evidence type="ECO:0000313" key="3">
    <source>
        <dbReference type="Proteomes" id="UP000807306"/>
    </source>
</evidence>
<organism evidence="2 3">
    <name type="scientific">Crepidotus variabilis</name>
    <dbReference type="NCBI Taxonomy" id="179855"/>
    <lineage>
        <taxon>Eukaryota</taxon>
        <taxon>Fungi</taxon>
        <taxon>Dikarya</taxon>
        <taxon>Basidiomycota</taxon>
        <taxon>Agaricomycotina</taxon>
        <taxon>Agaricomycetes</taxon>
        <taxon>Agaricomycetidae</taxon>
        <taxon>Agaricales</taxon>
        <taxon>Agaricineae</taxon>
        <taxon>Crepidotaceae</taxon>
        <taxon>Crepidotus</taxon>
    </lineage>
</organism>
<feature type="compositionally biased region" description="Polar residues" evidence="1">
    <location>
        <begin position="760"/>
        <end position="769"/>
    </location>
</feature>
<dbReference type="Proteomes" id="UP000807306">
    <property type="component" value="Unassembled WGS sequence"/>
</dbReference>
<evidence type="ECO:0000256" key="1">
    <source>
        <dbReference type="SAM" id="MobiDB-lite"/>
    </source>
</evidence>
<feature type="region of interest" description="Disordered" evidence="1">
    <location>
        <begin position="422"/>
        <end position="483"/>
    </location>
</feature>
<feature type="region of interest" description="Disordered" evidence="1">
    <location>
        <begin position="1027"/>
        <end position="1057"/>
    </location>
</feature>
<dbReference type="AlphaFoldDB" id="A0A9P6EML0"/>
<feature type="region of interest" description="Disordered" evidence="1">
    <location>
        <begin position="174"/>
        <end position="194"/>
    </location>
</feature>
<name>A0A9P6EML0_9AGAR</name>
<gene>
    <name evidence="2" type="ORF">CPB83DRAFT_806933</name>
</gene>
<sequence>MNTPVDATVHTLGNTEASNDNIKEILSILERPLPLENLSNAKLLPIFPPDFQQRIDALCSQLSTSDTEDYSYRVRTGSSRPVTDVLDVILTSVLLLRASRHCLHGFAERKSNWVSMLSACGLAMSEAVVCSDDIGFARPRTRSNADVLNLRDFERKATIAISVVIPRTLRHYPNNDVPDSTVDEKSGSTSDASHDSYATIDLPFDAHITPARGKRVDCTLPVVFAARSQEMQELMTSLVCQRRVMGISTPVVGISLPEEGTYASLVLGWADASNHTIVHIAYPPSLPSIPASESLPIGVFDGSNPVSTLRLAQFILDLEPYFASVKVHALHPQVHDFCWRLDHAHFDHSHIWNSKSDKPPSSHNDTSRISAWQATLPFAETPDPDPSISIETSDPQEDALAAIPRPTCGTPSSPQALVTMASMAPTTRSRSRSNTRQSSTTNMTSPTDSLHPSRAEKSRPASMADTVSDKGESETGLSAAGSVKSDGASKFAKIFDPDDPRGLGQWLRERDTILLFLLPIQHPTSAVENQINTMLNFYEEVTTFVWFNHWLTLDDLPSCDPSLLYVREELFKAYQDYSGPKTLIDKKNPTSLTMETRLSGFCQIVVTAATSVAQSRHGPLTEAGTRGAWDQSIQLFLCDSTTAVADTYFVERTIPLPINRAVREKQTFQAQQLAKVTQRLCLLQSLSATDEQVPAALLPMTTQAVGQAAAFLNIATSHFTVGHYVKEAEREIEPYRARADGIYFLRYDLKNVVQGWSQTMGRSSPSLQPHTPDELESNTSGASNRSRGFVAAFKNAIRLGSKATNACAETSRLRALATLSKAKTKLRAPQTDESQAKDKTAPSQTNSQEEPEWEVIESEKPLDIPHIRCFVCREVTRALQKDRPLVVPDIPTSPPNAETIIPFVYVEYKRDGAQIHQAFNQIKMYCTSGLEHLSSIGITDFPVWGIVCAGNIGTILMAWKTTKSATATNTPKTAQKDYNFIFDRNVKRFNLSDPLQAFHFMTSVHRIHLQKKELFKKLDRRRLATHLNDTQRQAWKMPEPPKESKSPVSPITKASKP</sequence>
<feature type="compositionally biased region" description="Low complexity" evidence="1">
    <location>
        <begin position="426"/>
        <end position="445"/>
    </location>
</feature>
<proteinExistence type="predicted"/>
<dbReference type="OrthoDB" id="2919059at2759"/>
<protein>
    <submittedName>
        <fullName evidence="2">Uncharacterized protein</fullName>
    </submittedName>
</protein>
<feature type="region of interest" description="Disordered" evidence="1">
    <location>
        <begin position="760"/>
        <end position="783"/>
    </location>
</feature>
<keyword evidence="3" id="KW-1185">Reference proteome</keyword>
<feature type="region of interest" description="Disordered" evidence="1">
    <location>
        <begin position="822"/>
        <end position="857"/>
    </location>
</feature>
<comment type="caution">
    <text evidence="2">The sequence shown here is derived from an EMBL/GenBank/DDBJ whole genome shotgun (WGS) entry which is preliminary data.</text>
</comment>
<accession>A0A9P6EML0</accession>
<reference evidence="2" key="1">
    <citation type="submission" date="2020-11" db="EMBL/GenBank/DDBJ databases">
        <authorList>
            <consortium name="DOE Joint Genome Institute"/>
            <person name="Ahrendt S."/>
            <person name="Riley R."/>
            <person name="Andreopoulos W."/>
            <person name="Labutti K."/>
            <person name="Pangilinan J."/>
            <person name="Ruiz-Duenas F.J."/>
            <person name="Barrasa J.M."/>
            <person name="Sanchez-Garcia M."/>
            <person name="Camarero S."/>
            <person name="Miyauchi S."/>
            <person name="Serrano A."/>
            <person name="Linde D."/>
            <person name="Babiker R."/>
            <person name="Drula E."/>
            <person name="Ayuso-Fernandez I."/>
            <person name="Pacheco R."/>
            <person name="Padilla G."/>
            <person name="Ferreira P."/>
            <person name="Barriuso J."/>
            <person name="Kellner H."/>
            <person name="Castanera R."/>
            <person name="Alfaro M."/>
            <person name="Ramirez L."/>
            <person name="Pisabarro A.G."/>
            <person name="Kuo A."/>
            <person name="Tritt A."/>
            <person name="Lipzen A."/>
            <person name="He G."/>
            <person name="Yan M."/>
            <person name="Ng V."/>
            <person name="Cullen D."/>
            <person name="Martin F."/>
            <person name="Rosso M.-N."/>
            <person name="Henrissat B."/>
            <person name="Hibbett D."/>
            <person name="Martinez A.T."/>
            <person name="Grigoriev I.V."/>
        </authorList>
    </citation>
    <scope>NUCLEOTIDE SEQUENCE</scope>
    <source>
        <strain evidence="2">CBS 506.95</strain>
    </source>
</reference>
<evidence type="ECO:0000313" key="2">
    <source>
        <dbReference type="EMBL" id="KAF9532571.1"/>
    </source>
</evidence>
<dbReference type="EMBL" id="MU157831">
    <property type="protein sequence ID" value="KAF9532571.1"/>
    <property type="molecule type" value="Genomic_DNA"/>
</dbReference>